<dbReference type="AlphaFoldDB" id="A0A921FD49"/>
<dbReference type="EMBL" id="DYXD01000059">
    <property type="protein sequence ID" value="HJF07144.1"/>
    <property type="molecule type" value="Genomic_DNA"/>
</dbReference>
<organism evidence="1 2">
    <name type="scientific">Phocaeicola coprocola</name>
    <dbReference type="NCBI Taxonomy" id="310298"/>
    <lineage>
        <taxon>Bacteria</taxon>
        <taxon>Pseudomonadati</taxon>
        <taxon>Bacteroidota</taxon>
        <taxon>Bacteroidia</taxon>
        <taxon>Bacteroidales</taxon>
        <taxon>Bacteroidaceae</taxon>
        <taxon>Phocaeicola</taxon>
    </lineage>
</organism>
<dbReference type="PROSITE" id="PS51257">
    <property type="entry name" value="PROKAR_LIPOPROTEIN"/>
    <property type="match status" value="1"/>
</dbReference>
<protein>
    <recommendedName>
        <fullName evidence="3">MACPF domain-containing protein</fullName>
    </recommendedName>
</protein>
<sequence>MKSVKLLLAFSFILYACSDEYEIDDIVITNNVASSTVILQERDPSFPLILSKTKTKLKDDMLTRAALSHEEYLGRSFHLENYPYDDEMNLGYPVVDFLKADEKGYITSHSASRSITNYFAFSDYDHYLEKSKVTNTVTSGFKLDLGIFSFGHKKTMTEVFESSLLMNNTQVAGEADIYIQSKLHELQYSSIIRKNIILYYLNDVFKDEIYNTHTSEFYKNYGGFVLKKFITGGRATALYYGEINESYAFESTEKIMNETIDVGIKYKDQLDGDSINLSADLEFGISDNDGNSKEISKKFTSLNYSVQTVGGIPVYPAFPSPKDLFEFKIDLSGWLSSLSDPSNHALIRIYDEGLVPISDLVLEENVADRINFCIEGKELRELCEPEICIYDPEKMLRAEGEPPTRIFVYLHTRNNEYILLESMPYENSLQHTSAIYCLQMKYAKIFKSRIVTTTKKPVSDFYYESPSWGLAKEGEMVFTFPYIVYDYRGAKIEDCKVYKAVDGTIYLLDTEKKNGYSIYSDYLLDTYAIRDYVNALPTVDINVESLFDYKILAL</sequence>
<dbReference type="Gene3D" id="3.30.160.840">
    <property type="match status" value="1"/>
</dbReference>
<accession>A0A921FD49</accession>
<gene>
    <name evidence="1" type="ORF">K8U81_02985</name>
</gene>
<evidence type="ECO:0000313" key="1">
    <source>
        <dbReference type="EMBL" id="HJF07144.1"/>
    </source>
</evidence>
<comment type="caution">
    <text evidence="1">The sequence shown here is derived from an EMBL/GenBank/DDBJ whole genome shotgun (WGS) entry which is preliminary data.</text>
</comment>
<evidence type="ECO:0000313" key="2">
    <source>
        <dbReference type="Proteomes" id="UP000718012"/>
    </source>
</evidence>
<evidence type="ECO:0008006" key="3">
    <source>
        <dbReference type="Google" id="ProtNLM"/>
    </source>
</evidence>
<reference evidence="1" key="1">
    <citation type="journal article" date="2021" name="PeerJ">
        <title>Extensive microbial diversity within the chicken gut microbiome revealed by metagenomics and culture.</title>
        <authorList>
            <person name="Gilroy R."/>
            <person name="Ravi A."/>
            <person name="Getino M."/>
            <person name="Pursley I."/>
            <person name="Horton D.L."/>
            <person name="Alikhan N.F."/>
            <person name="Baker D."/>
            <person name="Gharbi K."/>
            <person name="Hall N."/>
            <person name="Watson M."/>
            <person name="Adriaenssens E.M."/>
            <person name="Foster-Nyarko E."/>
            <person name="Jarju S."/>
            <person name="Secka A."/>
            <person name="Antonio M."/>
            <person name="Oren A."/>
            <person name="Chaudhuri R.R."/>
            <person name="La Ragione R."/>
            <person name="Hildebrand F."/>
            <person name="Pallen M.J."/>
        </authorList>
    </citation>
    <scope>NUCLEOTIDE SEQUENCE</scope>
    <source>
        <strain evidence="1">CHK165-8395</strain>
    </source>
</reference>
<proteinExistence type="predicted"/>
<name>A0A921FD49_9BACT</name>
<reference evidence="1" key="2">
    <citation type="submission" date="2021-09" db="EMBL/GenBank/DDBJ databases">
        <authorList>
            <person name="Gilroy R."/>
        </authorList>
    </citation>
    <scope>NUCLEOTIDE SEQUENCE</scope>
    <source>
        <strain evidence="1">CHK165-8395</strain>
    </source>
</reference>
<dbReference type="Proteomes" id="UP000718012">
    <property type="component" value="Unassembled WGS sequence"/>
</dbReference>